<evidence type="ECO:0000313" key="2">
    <source>
        <dbReference type="Proteomes" id="UP001165740"/>
    </source>
</evidence>
<feature type="compositionally biased region" description="Low complexity" evidence="1">
    <location>
        <begin position="273"/>
        <end position="286"/>
    </location>
</feature>
<accession>A0A9W2Z8A5</accession>
<feature type="region of interest" description="Disordered" evidence="1">
    <location>
        <begin position="332"/>
        <end position="437"/>
    </location>
</feature>
<feature type="compositionally biased region" description="Polar residues" evidence="1">
    <location>
        <begin position="359"/>
        <end position="377"/>
    </location>
</feature>
<feature type="compositionally biased region" description="Basic residues" evidence="1">
    <location>
        <begin position="1680"/>
        <end position="1691"/>
    </location>
</feature>
<feature type="compositionally biased region" description="Basic and acidic residues" evidence="1">
    <location>
        <begin position="1193"/>
        <end position="1209"/>
    </location>
</feature>
<feature type="compositionally biased region" description="Basic and acidic residues" evidence="1">
    <location>
        <begin position="1852"/>
        <end position="1863"/>
    </location>
</feature>
<feature type="region of interest" description="Disordered" evidence="1">
    <location>
        <begin position="1292"/>
        <end position="1383"/>
    </location>
</feature>
<feature type="compositionally biased region" description="Basic and acidic residues" evidence="1">
    <location>
        <begin position="969"/>
        <end position="980"/>
    </location>
</feature>
<feature type="compositionally biased region" description="Polar residues" evidence="1">
    <location>
        <begin position="1650"/>
        <end position="1661"/>
    </location>
</feature>
<feature type="region of interest" description="Disordered" evidence="1">
    <location>
        <begin position="1597"/>
        <end position="1753"/>
    </location>
</feature>
<dbReference type="Proteomes" id="UP001165740">
    <property type="component" value="Chromosome 17"/>
</dbReference>
<feature type="region of interest" description="Disordered" evidence="1">
    <location>
        <begin position="1416"/>
        <end position="1452"/>
    </location>
</feature>
<feature type="compositionally biased region" description="Basic residues" evidence="1">
    <location>
        <begin position="84"/>
        <end position="98"/>
    </location>
</feature>
<evidence type="ECO:0000313" key="3">
    <source>
        <dbReference type="RefSeq" id="XP_055871219.1"/>
    </source>
</evidence>
<feature type="compositionally biased region" description="Polar residues" evidence="1">
    <location>
        <begin position="740"/>
        <end position="756"/>
    </location>
</feature>
<feature type="region of interest" description="Disordered" evidence="1">
    <location>
        <begin position="1547"/>
        <end position="1578"/>
    </location>
</feature>
<feature type="compositionally biased region" description="Polar residues" evidence="1">
    <location>
        <begin position="1218"/>
        <end position="1233"/>
    </location>
</feature>
<feature type="compositionally biased region" description="Polar residues" evidence="1">
    <location>
        <begin position="1292"/>
        <end position="1306"/>
    </location>
</feature>
<organism evidence="2 3">
    <name type="scientific">Biomphalaria glabrata</name>
    <name type="common">Bloodfluke planorb</name>
    <name type="synonym">Freshwater snail</name>
    <dbReference type="NCBI Taxonomy" id="6526"/>
    <lineage>
        <taxon>Eukaryota</taxon>
        <taxon>Metazoa</taxon>
        <taxon>Spiralia</taxon>
        <taxon>Lophotrochozoa</taxon>
        <taxon>Mollusca</taxon>
        <taxon>Gastropoda</taxon>
        <taxon>Heterobranchia</taxon>
        <taxon>Euthyneura</taxon>
        <taxon>Panpulmonata</taxon>
        <taxon>Hygrophila</taxon>
        <taxon>Lymnaeoidea</taxon>
        <taxon>Planorbidae</taxon>
        <taxon>Biomphalaria</taxon>
    </lineage>
</organism>
<feature type="region of interest" description="Disordered" evidence="1">
    <location>
        <begin position="263"/>
        <end position="290"/>
    </location>
</feature>
<keyword evidence="2" id="KW-1185">Reference proteome</keyword>
<dbReference type="OrthoDB" id="10311797at2759"/>
<feature type="region of interest" description="Disordered" evidence="1">
    <location>
        <begin position="956"/>
        <end position="996"/>
    </location>
</feature>
<feature type="region of interest" description="Disordered" evidence="1">
    <location>
        <begin position="66"/>
        <end position="99"/>
    </location>
</feature>
<feature type="region of interest" description="Disordered" evidence="1">
    <location>
        <begin position="1193"/>
        <end position="1235"/>
    </location>
</feature>
<feature type="compositionally biased region" description="Polar residues" evidence="1">
    <location>
        <begin position="663"/>
        <end position="672"/>
    </location>
</feature>
<feature type="region of interest" description="Disordered" evidence="1">
    <location>
        <begin position="663"/>
        <end position="765"/>
    </location>
</feature>
<feature type="compositionally biased region" description="Polar residues" evidence="1">
    <location>
        <begin position="701"/>
        <end position="717"/>
    </location>
</feature>
<feature type="compositionally biased region" description="Low complexity" evidence="1">
    <location>
        <begin position="1315"/>
        <end position="1326"/>
    </location>
</feature>
<feature type="compositionally biased region" description="Basic residues" evidence="1">
    <location>
        <begin position="412"/>
        <end position="424"/>
    </location>
</feature>
<sequence>MSVDKILKAKKLHQVPRYRGATVEENGPIVIKNGEIVLSNDKDSQERQQFYIRLDQEGVVPPPFDRSLIKGDEDGNDNGNSMRSKFRKKKSKLNRKQGNKSLRYINIPSRVGIALDAVKAARLKATFYDKLYQERKAREKQLESMGMSKSSQSFTRLQFNESICEAALARVRKSRSGPFYLNQMSLHGKAQENNNEHSGSLGDSEHKEIVLRSGSLSNINIEKTQYLSELEELWDLIDKSKRAKPRDLPISNVKSSNTGIFYKAQSDKRRKSNVSSSQTNDSSASSPKYRSPKIVNAVSDWVNFESSCAWQNLANANNGSGFSLEKSACVKKGKNLKSSKSKTRKTKNVDKDAIKDTSNENGTTSQNNASEKAQSVQKNKDSSELVGVVNVKNSTLSNEKKMGTNQNIRQQMKPRKKSPQKSKSRTVSAEARKSPKKHVEFALSGIALERSNNRIETQDSNQPENELKPVIRQAAEPNASGLWSVGICQTERQEFSELTLGADAPEVDEHLQASENVYVTADHSRRAIKTRDISLSNDIGEALNSEGCEVDCVTVDGGHSSQKHQGILLLSKEGSQHPSGSTTPFKKTKIIKSVPSFKAKVLQYALKENTGTSGAYSMSASVPGISIPMTKLVRRLSFGHNSKETKSKCKNFDITANKSIEKLNTSQQNVTGATKHPGKGETEKKRLDVKAKERLSRSRPWRNNTTSMTNKTDTPQNRKPIAATKRDRQALTKRAKSAILSRSPTGSPKNMTSSPYSKIKSNRPPMPVDVEYASKSGQNKTHPLQAEATVKELQANDEQQKPACCDDKMSIAKAASETSLDLNTSLSLTFSEDVPQFAKKKDTITSSGRRRRAEHPSKTTPMQETFERKHLSKATGMQRKLSVNNNPDLQLKVNNRPEGIQKQCSSLSLMDQDISQLDMDKTEVKSVVLKRLYSINSSLSLSSSHAEDFQKFISQTRAGDNEQDGGAKANKESEEKNREESPEDAQQNSTCAAVHCHPTPTDISKKVFSDGEAIAEQSDEVKYIDSKTKIEQVTKVKGNNTFFETGILKPVCDAIGPRLRGLYRHRKHMTDIKSISEKGETDKESNTYLEMLFKDVIPKVKSPLWKGPVVSSNNIVSSSVDPESNIPPRIPLVGLTASPKKKEPKKYSVKEIIAHLKKAQSYKKTGANFKSDKTRPDIPSRATWKEIANSLKDSKTKRDHFSNHNEEYGMPKSAQAKAKNSVSPRGKRVNNSPRARHWTTPKILMKTRASKSPHVTKVIIPKKVVSFNDSLKPATKSSNKTMAESGIENVGQPLTTSVSEPASVSKNTKRKLPDSISRSKVLSKSSQFKIKQQPREIKLAAKSSLLGPKHSNRAKELSKSKVNLKMQPTTETDDAYTEPPSEAARRQKLAYLNYVKTGTRLKFPENKIQVIKYVSDESKGDGSSSSNDSLSRQRSKIPYRRSPKLDQGSKAAPVLERKKILLGSRVKRKSRTALVKQNSKLQEADVKKNKVLKRNKVKARAPYVRNSRKKTIANTKALKAESLAVAVATPAITVSANLAVRKQEVGQEEASSASDKATAHESRHLVKKPSSEVNVGSRSGVLNFPAKLLRLAQTQTFGKKTGPEGSSQTSVQKTSSYSSGQEATNSAACQSSSALGQLQAGDHDQKEVHQMNSTPTTSGRNVHSVCSGRQRQAKKENNTTKRKKLKMKKISQLKPSPCPNPHHQVTMPSLSGNKLGRLPQPPRKKARKKIRKAPKNLAADDGPSSQDIAKTPSDQICDQLASLRIDENIIKIATDNFLKPGQKMFSLAYNRLRNIVVDKKQGESSTCVNAEVSHSAAKKKLGYRKPKVLKYKKKAAKKKTPPGHANMNDMDGYLRDPEGKNSDTSRALQLLSTRGSEKENADETSKTSLRSTLICQAERIVLQLATSSME</sequence>
<feature type="region of interest" description="Disordered" evidence="1">
    <location>
        <begin position="840"/>
        <end position="866"/>
    </location>
</feature>
<dbReference type="RefSeq" id="XP_055871221.1">
    <property type="nucleotide sequence ID" value="XM_056015246.1"/>
</dbReference>
<feature type="compositionally biased region" description="Polar residues" evidence="1">
    <location>
        <begin position="1743"/>
        <end position="1753"/>
    </location>
</feature>
<feature type="compositionally biased region" description="Polar residues" evidence="1">
    <location>
        <begin position="1597"/>
        <end position="1636"/>
    </location>
</feature>
<feature type="region of interest" description="Disordered" evidence="1">
    <location>
        <begin position="1833"/>
        <end position="1864"/>
    </location>
</feature>
<protein>
    <submittedName>
        <fullName evidence="3 4">Uncharacterized protein LOC129923604</fullName>
    </submittedName>
</protein>
<dbReference type="RefSeq" id="XP_055871219.1">
    <property type="nucleotide sequence ID" value="XM_056015244.1"/>
</dbReference>
<feature type="compositionally biased region" description="Basic and acidic residues" evidence="1">
    <location>
        <begin position="678"/>
        <end position="696"/>
    </location>
</feature>
<gene>
    <name evidence="3 4" type="primary">LOC129923604</name>
</gene>
<feature type="compositionally biased region" description="Basic and acidic residues" evidence="1">
    <location>
        <begin position="347"/>
        <end position="358"/>
    </location>
</feature>
<feature type="compositionally biased region" description="Low complexity" evidence="1">
    <location>
        <begin position="1421"/>
        <end position="1432"/>
    </location>
</feature>
<proteinExistence type="predicted"/>
<feature type="compositionally biased region" description="Basic residues" evidence="1">
    <location>
        <begin position="1433"/>
        <end position="1442"/>
    </location>
</feature>
<evidence type="ECO:0000256" key="1">
    <source>
        <dbReference type="SAM" id="MobiDB-lite"/>
    </source>
</evidence>
<feature type="compositionally biased region" description="Polar residues" evidence="1">
    <location>
        <begin position="391"/>
        <end position="408"/>
    </location>
</feature>
<feature type="compositionally biased region" description="Basic residues" evidence="1">
    <location>
        <begin position="332"/>
        <end position="346"/>
    </location>
</feature>
<feature type="compositionally biased region" description="Basic residues" evidence="1">
    <location>
        <begin position="1722"/>
        <end position="1734"/>
    </location>
</feature>
<name>A0A9W2Z8A5_BIOGL</name>
<evidence type="ECO:0000313" key="4">
    <source>
        <dbReference type="RefSeq" id="XP_055871221.1"/>
    </source>
</evidence>
<dbReference type="GeneID" id="129923604"/>
<reference evidence="3 4" key="1">
    <citation type="submission" date="2025-04" db="UniProtKB">
        <authorList>
            <consortium name="RefSeq"/>
        </authorList>
    </citation>
    <scope>IDENTIFICATION</scope>
</reference>